<proteinExistence type="predicted"/>
<sequence length="113" mass="13248">MYFSYEFVKQCYFLPYYSKTFYFKSVKLCRVLTMQMDSECPYSTPKSIWKHGLDSYPIVPKISLPDIFIYLVEIKSYQNHFEALGAYKGISSESQQAVTNGWVREFMAIALTT</sequence>
<dbReference type="AlphaFoldDB" id="A0A164ESU4"/>
<accession>A0A164ESU4</accession>
<evidence type="ECO:0000313" key="1">
    <source>
        <dbReference type="EMBL" id="KZR97096.1"/>
    </source>
</evidence>
<protein>
    <submittedName>
        <fullName evidence="1">Uncharacterized protein</fullName>
    </submittedName>
</protein>
<dbReference type="Proteomes" id="UP000076858">
    <property type="component" value="Unassembled WGS sequence"/>
</dbReference>
<name>A0A164ESU4_9CRUS</name>
<keyword evidence="2" id="KW-1185">Reference proteome</keyword>
<organism evidence="1 2">
    <name type="scientific">Daphnia magna</name>
    <dbReference type="NCBI Taxonomy" id="35525"/>
    <lineage>
        <taxon>Eukaryota</taxon>
        <taxon>Metazoa</taxon>
        <taxon>Ecdysozoa</taxon>
        <taxon>Arthropoda</taxon>
        <taxon>Crustacea</taxon>
        <taxon>Branchiopoda</taxon>
        <taxon>Diplostraca</taxon>
        <taxon>Cladocera</taxon>
        <taxon>Anomopoda</taxon>
        <taxon>Daphniidae</taxon>
        <taxon>Daphnia</taxon>
    </lineage>
</organism>
<dbReference type="EMBL" id="LRGB01022636">
    <property type="protein sequence ID" value="KZR97096.1"/>
    <property type="molecule type" value="Genomic_DNA"/>
</dbReference>
<dbReference type="OrthoDB" id="6757988at2759"/>
<evidence type="ECO:0000313" key="2">
    <source>
        <dbReference type="Proteomes" id="UP000076858"/>
    </source>
</evidence>
<gene>
    <name evidence="1" type="ORF">APZ42_008219</name>
</gene>
<reference evidence="1 2" key="1">
    <citation type="submission" date="2016-03" db="EMBL/GenBank/DDBJ databases">
        <title>EvidentialGene: Evidence-directed Construction of Genes on Genomes.</title>
        <authorList>
            <person name="Gilbert D.G."/>
            <person name="Choi J.-H."/>
            <person name="Mockaitis K."/>
            <person name="Colbourne J."/>
            <person name="Pfrender M."/>
        </authorList>
    </citation>
    <scope>NUCLEOTIDE SEQUENCE [LARGE SCALE GENOMIC DNA]</scope>
    <source>
        <strain evidence="1 2">Xinb3</strain>
        <tissue evidence="1">Complete organism</tissue>
    </source>
</reference>
<comment type="caution">
    <text evidence="1">The sequence shown here is derived from an EMBL/GenBank/DDBJ whole genome shotgun (WGS) entry which is preliminary data.</text>
</comment>